<dbReference type="PANTHER" id="PTHR42711:SF17">
    <property type="entry name" value="ABC TRANSPORTER ATP-BINDING PROTEIN"/>
    <property type="match status" value="1"/>
</dbReference>
<dbReference type="AlphaFoldDB" id="A0A2A6FUH0"/>
<evidence type="ECO:0000256" key="4">
    <source>
        <dbReference type="ARBA" id="ARBA00022840"/>
    </source>
</evidence>
<dbReference type="GO" id="GO:0016887">
    <property type="term" value="F:ATP hydrolysis activity"/>
    <property type="evidence" value="ECO:0007669"/>
    <property type="project" value="InterPro"/>
</dbReference>
<gene>
    <name evidence="7" type="ORF">B5766_01575</name>
</gene>
<evidence type="ECO:0000256" key="5">
    <source>
        <dbReference type="ARBA" id="ARBA00023251"/>
    </source>
</evidence>
<evidence type="ECO:0000313" key="7">
    <source>
        <dbReference type="EMBL" id="PDQ36276.1"/>
    </source>
</evidence>
<dbReference type="InterPro" id="IPR003439">
    <property type="entry name" value="ABC_transporter-like_ATP-bd"/>
</dbReference>
<keyword evidence="2" id="KW-0813">Transport</keyword>
<reference evidence="8" key="1">
    <citation type="submission" date="2017-03" db="EMBL/GenBank/DDBJ databases">
        <authorList>
            <person name="Lund M.B."/>
        </authorList>
    </citation>
    <scope>NUCLEOTIDE SEQUENCE [LARGE SCALE GENOMIC DNA]</scope>
</reference>
<proteinExistence type="predicted"/>
<keyword evidence="5" id="KW-0046">Antibiotic resistance</keyword>
<dbReference type="EMBL" id="NAEP01000018">
    <property type="protein sequence ID" value="PDQ36276.1"/>
    <property type="molecule type" value="Genomic_DNA"/>
</dbReference>
<evidence type="ECO:0000313" key="8">
    <source>
        <dbReference type="Proteomes" id="UP000219994"/>
    </source>
</evidence>
<keyword evidence="3" id="KW-0547">Nucleotide-binding</keyword>
<comment type="subcellular location">
    <subcellularLocation>
        <location evidence="1">Cell membrane</location>
        <topology evidence="1">Peripheral membrane protein</topology>
    </subcellularLocation>
</comment>
<accession>A0A2A6FUH0</accession>
<organism evidence="7 8">
    <name type="scientific">Candidatus Lumbricidiphila eiseniae</name>
    <dbReference type="NCBI Taxonomy" id="1969409"/>
    <lineage>
        <taxon>Bacteria</taxon>
        <taxon>Bacillati</taxon>
        <taxon>Actinomycetota</taxon>
        <taxon>Actinomycetes</taxon>
        <taxon>Micrococcales</taxon>
        <taxon>Microbacteriaceae</taxon>
        <taxon>Candidatus Lumbricidiphila</taxon>
    </lineage>
</organism>
<evidence type="ECO:0000256" key="3">
    <source>
        <dbReference type="ARBA" id="ARBA00022741"/>
    </source>
</evidence>
<dbReference type="InterPro" id="IPR027417">
    <property type="entry name" value="P-loop_NTPase"/>
</dbReference>
<dbReference type="Proteomes" id="UP000219994">
    <property type="component" value="Unassembled WGS sequence"/>
</dbReference>
<dbReference type="SUPFAM" id="SSF52540">
    <property type="entry name" value="P-loop containing nucleoside triphosphate hydrolases"/>
    <property type="match status" value="1"/>
</dbReference>
<sequence>MVADVAFGIGLGEVVVIVGPNGAGKTTTMEMLVGLRRPTSGESRILDVPVEPGGPHRILLGCSFNRLAFLGGSECPKPLPLRPRSTELR</sequence>
<evidence type="ECO:0000259" key="6">
    <source>
        <dbReference type="Pfam" id="PF00005"/>
    </source>
</evidence>
<dbReference type="GO" id="GO:0046677">
    <property type="term" value="P:response to antibiotic"/>
    <property type="evidence" value="ECO:0007669"/>
    <property type="project" value="UniProtKB-KW"/>
</dbReference>
<name>A0A2A6FUH0_9MICO</name>
<evidence type="ECO:0000256" key="2">
    <source>
        <dbReference type="ARBA" id="ARBA00022448"/>
    </source>
</evidence>
<comment type="caution">
    <text evidence="7">The sequence shown here is derived from an EMBL/GenBank/DDBJ whole genome shotgun (WGS) entry which is preliminary data.</text>
</comment>
<feature type="domain" description="ABC transporter" evidence="6">
    <location>
        <begin position="4"/>
        <end position="50"/>
    </location>
</feature>
<dbReference type="GO" id="GO:0005886">
    <property type="term" value="C:plasma membrane"/>
    <property type="evidence" value="ECO:0007669"/>
    <property type="project" value="UniProtKB-SubCell"/>
</dbReference>
<dbReference type="Pfam" id="PF00005">
    <property type="entry name" value="ABC_tran"/>
    <property type="match status" value="1"/>
</dbReference>
<protein>
    <recommendedName>
        <fullName evidence="6">ABC transporter domain-containing protein</fullName>
    </recommendedName>
</protein>
<dbReference type="InterPro" id="IPR050763">
    <property type="entry name" value="ABC_transporter_ATP-binding"/>
</dbReference>
<dbReference type="PANTHER" id="PTHR42711">
    <property type="entry name" value="ABC TRANSPORTER ATP-BINDING PROTEIN"/>
    <property type="match status" value="1"/>
</dbReference>
<dbReference type="GO" id="GO:0005524">
    <property type="term" value="F:ATP binding"/>
    <property type="evidence" value="ECO:0007669"/>
    <property type="project" value="UniProtKB-KW"/>
</dbReference>
<dbReference type="Gene3D" id="3.40.50.300">
    <property type="entry name" value="P-loop containing nucleotide triphosphate hydrolases"/>
    <property type="match status" value="1"/>
</dbReference>
<evidence type="ECO:0000256" key="1">
    <source>
        <dbReference type="ARBA" id="ARBA00004202"/>
    </source>
</evidence>
<keyword evidence="4" id="KW-0067">ATP-binding</keyword>